<comment type="cofactor">
    <cofactor evidence="1">
        <name>FMN</name>
        <dbReference type="ChEBI" id="CHEBI:58210"/>
    </cofactor>
</comment>
<organism evidence="8 9">
    <name type="scientific">Teretinema zuelzerae</name>
    <dbReference type="NCBI Taxonomy" id="156"/>
    <lineage>
        <taxon>Bacteria</taxon>
        <taxon>Pseudomonadati</taxon>
        <taxon>Spirochaetota</taxon>
        <taxon>Spirochaetia</taxon>
        <taxon>Spirochaetales</taxon>
        <taxon>Treponemataceae</taxon>
        <taxon>Teretinema</taxon>
    </lineage>
</organism>
<sequence length="319" mass="35219">MTLYLAPLHGVTNKTVRNEWFSHFTGFDRAIAPFIPAAAASRPEAKHFRDIAPDAQSGVPVEPQILAGSRDALLECAARIVELGYDEINLNMGCPYSMVAKKGRGSGLLADPSAVRSILDVLCSAGTFKLSVKIRLGLEDKRDMRALFPVLNDYPLSRVIVHPRVGKQMYRGTVDLDGFAEALELCAHETVYNGDIFDYERFLSLRSRFPSIDSWMIGRGALMDPFLPEQIKTGSRPKDELAKLRAYHEGLYARYRRDLYGPGHLLDKMKEIWSYLGHSFGYSGAPRGGAAPPGILKAKTPEAYLAAVEALFAGTKIDP</sequence>
<dbReference type="GO" id="GO:0050660">
    <property type="term" value="F:flavin adenine dinucleotide binding"/>
    <property type="evidence" value="ECO:0007669"/>
    <property type="project" value="InterPro"/>
</dbReference>
<protein>
    <submittedName>
        <fullName evidence="8">tRNA-dihydrouridine synthase family protein</fullName>
    </submittedName>
</protein>
<dbReference type="InterPro" id="IPR035587">
    <property type="entry name" value="DUS-like_FMN-bd"/>
</dbReference>
<keyword evidence="9" id="KW-1185">Reference proteome</keyword>
<dbReference type="Proteomes" id="UP001198163">
    <property type="component" value="Unassembled WGS sequence"/>
</dbReference>
<keyword evidence="5" id="KW-0521">NADP</keyword>
<dbReference type="RefSeq" id="WP_230755813.1">
    <property type="nucleotide sequence ID" value="NZ_JAINWA010000003.1"/>
</dbReference>
<dbReference type="AlphaFoldDB" id="A0AAE3EJR7"/>
<dbReference type="PROSITE" id="PS01136">
    <property type="entry name" value="UPF0034"/>
    <property type="match status" value="1"/>
</dbReference>
<evidence type="ECO:0000256" key="5">
    <source>
        <dbReference type="ARBA" id="ARBA00022857"/>
    </source>
</evidence>
<dbReference type="Pfam" id="PF01207">
    <property type="entry name" value="Dus"/>
    <property type="match status" value="1"/>
</dbReference>
<keyword evidence="6" id="KW-0560">Oxidoreductase</keyword>
<gene>
    <name evidence="8" type="ORF">K7J14_10120</name>
</gene>
<evidence type="ECO:0000259" key="7">
    <source>
        <dbReference type="Pfam" id="PF01207"/>
    </source>
</evidence>
<keyword evidence="2" id="KW-0285">Flavoprotein</keyword>
<dbReference type="CDD" id="cd02801">
    <property type="entry name" value="DUS_like_FMN"/>
    <property type="match status" value="1"/>
</dbReference>
<evidence type="ECO:0000256" key="1">
    <source>
        <dbReference type="ARBA" id="ARBA00001917"/>
    </source>
</evidence>
<keyword evidence="4" id="KW-0819">tRNA processing</keyword>
<dbReference type="Gene3D" id="3.20.20.70">
    <property type="entry name" value="Aldolase class I"/>
    <property type="match status" value="1"/>
</dbReference>
<dbReference type="PANTHER" id="PTHR45846:SF1">
    <property type="entry name" value="TRNA-DIHYDROURIDINE(47) SYNTHASE [NAD(P)(+)]-LIKE"/>
    <property type="match status" value="1"/>
</dbReference>
<proteinExistence type="predicted"/>
<comment type="caution">
    <text evidence="8">The sequence shown here is derived from an EMBL/GenBank/DDBJ whole genome shotgun (WGS) entry which is preliminary data.</text>
</comment>
<evidence type="ECO:0000256" key="3">
    <source>
        <dbReference type="ARBA" id="ARBA00022643"/>
    </source>
</evidence>
<dbReference type="PANTHER" id="PTHR45846">
    <property type="entry name" value="TRNA-DIHYDROURIDINE(47) SYNTHASE [NAD(P)(+)]-LIKE"/>
    <property type="match status" value="1"/>
</dbReference>
<evidence type="ECO:0000256" key="4">
    <source>
        <dbReference type="ARBA" id="ARBA00022694"/>
    </source>
</evidence>
<accession>A0AAE3EJR7</accession>
<evidence type="ECO:0000256" key="2">
    <source>
        <dbReference type="ARBA" id="ARBA00022630"/>
    </source>
</evidence>
<evidence type="ECO:0000313" key="8">
    <source>
        <dbReference type="EMBL" id="MCD1655053.1"/>
    </source>
</evidence>
<keyword evidence="3" id="KW-0288">FMN</keyword>
<name>A0AAE3EJR7_9SPIR</name>
<dbReference type="GO" id="GO:0017150">
    <property type="term" value="F:tRNA dihydrouridine synthase activity"/>
    <property type="evidence" value="ECO:0007669"/>
    <property type="project" value="InterPro"/>
</dbReference>
<dbReference type="SUPFAM" id="SSF51395">
    <property type="entry name" value="FMN-linked oxidoreductases"/>
    <property type="match status" value="1"/>
</dbReference>
<dbReference type="InterPro" id="IPR013785">
    <property type="entry name" value="Aldolase_TIM"/>
</dbReference>
<dbReference type="GO" id="GO:0003723">
    <property type="term" value="F:RNA binding"/>
    <property type="evidence" value="ECO:0007669"/>
    <property type="project" value="TreeGrafter"/>
</dbReference>
<feature type="domain" description="DUS-like FMN-binding" evidence="7">
    <location>
        <begin position="5"/>
        <end position="238"/>
    </location>
</feature>
<evidence type="ECO:0000313" key="9">
    <source>
        <dbReference type="Proteomes" id="UP001198163"/>
    </source>
</evidence>
<reference evidence="8" key="1">
    <citation type="submission" date="2021-08" db="EMBL/GenBank/DDBJ databases">
        <title>Comparative analyses of Brucepasteria parasyntrophica and Teretinema zuelzerae.</title>
        <authorList>
            <person name="Song Y."/>
            <person name="Brune A."/>
        </authorList>
    </citation>
    <scope>NUCLEOTIDE SEQUENCE</scope>
    <source>
        <strain evidence="8">DSM 1903</strain>
    </source>
</reference>
<dbReference type="EMBL" id="JAINWA010000003">
    <property type="protein sequence ID" value="MCD1655053.1"/>
    <property type="molecule type" value="Genomic_DNA"/>
</dbReference>
<dbReference type="InterPro" id="IPR018517">
    <property type="entry name" value="tRNA_hU_synthase_CS"/>
</dbReference>
<evidence type="ECO:0000256" key="6">
    <source>
        <dbReference type="ARBA" id="ARBA00023002"/>
    </source>
</evidence>